<dbReference type="EMBL" id="CP012333">
    <property type="protein sequence ID" value="AKV04716.1"/>
    <property type="molecule type" value="Genomic_DNA"/>
</dbReference>
<dbReference type="GO" id="GO:0012505">
    <property type="term" value="C:endomembrane system"/>
    <property type="evidence" value="ECO:0007669"/>
    <property type="project" value="UniProtKB-SubCell"/>
</dbReference>
<dbReference type="GO" id="GO:0006631">
    <property type="term" value="P:fatty acid metabolic process"/>
    <property type="evidence" value="ECO:0007669"/>
    <property type="project" value="TreeGrafter"/>
</dbReference>
<dbReference type="GO" id="GO:0019432">
    <property type="term" value="P:triglyceride biosynthetic process"/>
    <property type="evidence" value="ECO:0007669"/>
    <property type="project" value="TreeGrafter"/>
</dbReference>
<feature type="domain" description="Phospholipid/glycerol acyltransferase" evidence="7">
    <location>
        <begin position="158"/>
        <end position="290"/>
    </location>
</feature>
<dbReference type="GO" id="GO:0004366">
    <property type="term" value="F:glycerol-3-phosphate O-acyltransferase activity"/>
    <property type="evidence" value="ECO:0007669"/>
    <property type="project" value="UniProtKB-EC"/>
</dbReference>
<keyword evidence="9" id="KW-1185">Reference proteome</keyword>
<proteinExistence type="predicted"/>
<dbReference type="AlphaFoldDB" id="A0A0K1QG36"/>
<sequence>MIARFDGVVSAPIFDFNAARSSIVDEVVNRICAQTKDPLHTLNEAAYLETRRLQHDGGAEHTEWRQLAAQLGRLTDHELRERLRGYAQRYAWDVAGNFDRRVYKFASRAMAPLLGALLSPRSTIRHIHESLDLTALDSRIVVQGPREHIRKLTEIGTVVYVPTHLSNLDSVVFGFALERAGLPPAVYGAGKNLFTNPVLSYFMHNLGAYRVDRRLRHALYKDVLKTYSAVLIERGYHSLFFPGGTRSRSGGVERKLKLGLAGTGLEAFVRTTVRGRTQKVFFVPATINYLLTLEAETLIDDFLQEEGKARYLIEDDESTRIGRVAAFSQKLLGLDGACVIRFSRPLDCFGNFVDDEGISHDERGREVDATSYIVGRDGKPAVDHTRDVEYTRELGERVVDAFRKDTVVMATHIVAACAFARLRRAVGEADLFSVLRHRDDVTVRRAELAEDVDAMLDKLNSLEERGEIVVAPTVKGKRGEEVLSDALRAFAGYHSQPVLSPRGSELVLRDTRLLFYYQNRLAAHGLAFDALAPKGSPSRSVTRPPMPAVSSVERGVAAAGASSVAPPASDGAGDAARLAIPPSPETSAASATAQSSSLPIVSS</sequence>
<evidence type="ECO:0000256" key="1">
    <source>
        <dbReference type="ARBA" id="ARBA00004184"/>
    </source>
</evidence>
<keyword evidence="8" id="KW-0012">Acyltransferase</keyword>
<gene>
    <name evidence="8" type="ORF">AKJ09_11379</name>
</gene>
<feature type="region of interest" description="Disordered" evidence="6">
    <location>
        <begin position="534"/>
        <end position="603"/>
    </location>
</feature>
<dbReference type="InterPro" id="IPR022284">
    <property type="entry name" value="GPAT/DHAPAT"/>
</dbReference>
<dbReference type="SUPFAM" id="SSF69593">
    <property type="entry name" value="Glycerol-3-phosphate (1)-acyltransferase"/>
    <property type="match status" value="1"/>
</dbReference>
<evidence type="ECO:0000256" key="4">
    <source>
        <dbReference type="ARBA" id="ARBA00013432"/>
    </source>
</evidence>
<evidence type="ECO:0000313" key="8">
    <source>
        <dbReference type="EMBL" id="AKV04716.1"/>
    </source>
</evidence>
<protein>
    <recommendedName>
        <fullName evidence="4">Glycerol-3-phosphate acyltransferase</fullName>
        <ecNumber evidence="3">2.3.1.15</ecNumber>
    </recommendedName>
</protein>
<evidence type="ECO:0000256" key="3">
    <source>
        <dbReference type="ARBA" id="ARBA00013113"/>
    </source>
</evidence>
<evidence type="ECO:0000256" key="5">
    <source>
        <dbReference type="ARBA" id="ARBA00048427"/>
    </source>
</evidence>
<comment type="catalytic activity">
    <reaction evidence="5">
        <text>sn-glycerol 3-phosphate + an acyl-CoA = a 1-acyl-sn-glycero-3-phosphate + CoA</text>
        <dbReference type="Rhea" id="RHEA:15325"/>
        <dbReference type="ChEBI" id="CHEBI:57287"/>
        <dbReference type="ChEBI" id="CHEBI:57597"/>
        <dbReference type="ChEBI" id="CHEBI:57970"/>
        <dbReference type="ChEBI" id="CHEBI:58342"/>
        <dbReference type="EC" id="2.3.1.15"/>
    </reaction>
</comment>
<dbReference type="Proteomes" id="UP000064967">
    <property type="component" value="Chromosome"/>
</dbReference>
<dbReference type="KEGG" id="llu:AKJ09_11379"/>
<feature type="compositionally biased region" description="Low complexity" evidence="6">
    <location>
        <begin position="585"/>
        <end position="603"/>
    </location>
</feature>
<dbReference type="GO" id="GO:0006072">
    <property type="term" value="P:glycerol-3-phosphate metabolic process"/>
    <property type="evidence" value="ECO:0007669"/>
    <property type="project" value="TreeGrafter"/>
</dbReference>
<dbReference type="SMART" id="SM00563">
    <property type="entry name" value="PlsC"/>
    <property type="match status" value="1"/>
</dbReference>
<comment type="subcellular location">
    <subcellularLocation>
        <location evidence="1">Endomembrane system</location>
        <topology evidence="1">Peripheral membrane protein</topology>
    </subcellularLocation>
</comment>
<organism evidence="8 9">
    <name type="scientific">Labilithrix luteola</name>
    <dbReference type="NCBI Taxonomy" id="1391654"/>
    <lineage>
        <taxon>Bacteria</taxon>
        <taxon>Pseudomonadati</taxon>
        <taxon>Myxococcota</taxon>
        <taxon>Polyangia</taxon>
        <taxon>Polyangiales</taxon>
        <taxon>Labilitrichaceae</taxon>
        <taxon>Labilithrix</taxon>
    </lineage>
</organism>
<dbReference type="PANTHER" id="PTHR12563:SF17">
    <property type="entry name" value="DIHYDROXYACETONE PHOSPHATE ACYLTRANSFERASE"/>
    <property type="match status" value="1"/>
</dbReference>
<dbReference type="EC" id="2.3.1.15" evidence="3"/>
<dbReference type="InterPro" id="IPR002123">
    <property type="entry name" value="Plipid/glycerol_acylTrfase"/>
</dbReference>
<keyword evidence="8" id="KW-0808">Transferase</keyword>
<evidence type="ECO:0000256" key="2">
    <source>
        <dbReference type="ARBA" id="ARBA00004765"/>
    </source>
</evidence>
<dbReference type="GO" id="GO:0016024">
    <property type="term" value="P:CDP-diacylglycerol biosynthetic process"/>
    <property type="evidence" value="ECO:0007669"/>
    <property type="project" value="UniProtKB-UniPathway"/>
</dbReference>
<evidence type="ECO:0000259" key="7">
    <source>
        <dbReference type="SMART" id="SM00563"/>
    </source>
</evidence>
<dbReference type="Pfam" id="PF01553">
    <property type="entry name" value="Acyltransferase"/>
    <property type="match status" value="1"/>
</dbReference>
<dbReference type="PANTHER" id="PTHR12563">
    <property type="entry name" value="GLYCEROL-3-PHOSPHATE ACYLTRANSFERASE"/>
    <property type="match status" value="1"/>
</dbReference>
<evidence type="ECO:0000313" key="9">
    <source>
        <dbReference type="Proteomes" id="UP000064967"/>
    </source>
</evidence>
<dbReference type="STRING" id="1391654.AKJ09_11379"/>
<feature type="compositionally biased region" description="Low complexity" evidence="6">
    <location>
        <begin position="548"/>
        <end position="576"/>
    </location>
</feature>
<evidence type="ECO:0000256" key="6">
    <source>
        <dbReference type="SAM" id="MobiDB-lite"/>
    </source>
</evidence>
<accession>A0A0K1QG36</accession>
<reference evidence="8 9" key="1">
    <citation type="submission" date="2015-08" db="EMBL/GenBank/DDBJ databases">
        <authorList>
            <person name="Babu N.S."/>
            <person name="Beckwith C.J."/>
            <person name="Beseler K.G."/>
            <person name="Brison A."/>
            <person name="Carone J.V."/>
            <person name="Caskin T.P."/>
            <person name="Diamond M."/>
            <person name="Durham M.E."/>
            <person name="Foxe J.M."/>
            <person name="Go M."/>
            <person name="Henderson B.A."/>
            <person name="Jones I.B."/>
            <person name="McGettigan J.A."/>
            <person name="Micheletti S.J."/>
            <person name="Nasrallah M.E."/>
            <person name="Ortiz D."/>
            <person name="Piller C.R."/>
            <person name="Privatt S.R."/>
            <person name="Schneider S.L."/>
            <person name="Sharp S."/>
            <person name="Smith T.C."/>
            <person name="Stanton J.D."/>
            <person name="Ullery H.E."/>
            <person name="Wilson R.J."/>
            <person name="Serrano M.G."/>
            <person name="Buck G."/>
            <person name="Lee V."/>
            <person name="Wang Y."/>
            <person name="Carvalho R."/>
            <person name="Voegtly L."/>
            <person name="Shi R."/>
            <person name="Duckworth R."/>
            <person name="Johnson A."/>
            <person name="Loviza R."/>
            <person name="Walstead R."/>
            <person name="Shah Z."/>
            <person name="Kiflezghi M."/>
            <person name="Wade K."/>
            <person name="Ball S.L."/>
            <person name="Bradley K.W."/>
            <person name="Asai D.J."/>
            <person name="Bowman C.A."/>
            <person name="Russell D.A."/>
            <person name="Pope W.H."/>
            <person name="Jacobs-Sera D."/>
            <person name="Hendrix R.W."/>
            <person name="Hatfull G.F."/>
        </authorList>
    </citation>
    <scope>NUCLEOTIDE SEQUENCE [LARGE SCALE GENOMIC DNA]</scope>
    <source>
        <strain evidence="8 9">DSM 27648</strain>
    </source>
</reference>
<dbReference type="UniPathway" id="UPA00557">
    <property type="reaction ID" value="UER00612"/>
</dbReference>
<name>A0A0K1QG36_9BACT</name>
<comment type="pathway">
    <text evidence="2">Phospholipid metabolism; CDP-diacylglycerol biosynthesis; CDP-diacylglycerol from sn-glycerol 3-phosphate: step 1/3.</text>
</comment>
<dbReference type="PATRIC" id="fig|1391654.3.peg.11548"/>